<dbReference type="Gene3D" id="3.30.565.10">
    <property type="entry name" value="Histidine kinase-like ATPase, C-terminal domain"/>
    <property type="match status" value="1"/>
</dbReference>
<dbReference type="InterPro" id="IPR036890">
    <property type="entry name" value="HATPase_C_sf"/>
</dbReference>
<reference evidence="3" key="1">
    <citation type="journal article" date="2019" name="Curr. Biol.">
        <title>Genome Sequence of Striga asiatica Provides Insight into the Evolution of Plant Parasitism.</title>
        <authorList>
            <person name="Yoshida S."/>
            <person name="Kim S."/>
            <person name="Wafula E.K."/>
            <person name="Tanskanen J."/>
            <person name="Kim Y.M."/>
            <person name="Honaas L."/>
            <person name="Yang Z."/>
            <person name="Spallek T."/>
            <person name="Conn C.E."/>
            <person name="Ichihashi Y."/>
            <person name="Cheong K."/>
            <person name="Cui S."/>
            <person name="Der J.P."/>
            <person name="Gundlach H."/>
            <person name="Jiao Y."/>
            <person name="Hori C."/>
            <person name="Ishida J.K."/>
            <person name="Kasahara H."/>
            <person name="Kiba T."/>
            <person name="Kim M.S."/>
            <person name="Koo N."/>
            <person name="Laohavisit A."/>
            <person name="Lee Y.H."/>
            <person name="Lumba S."/>
            <person name="McCourt P."/>
            <person name="Mortimer J.C."/>
            <person name="Mutuku J.M."/>
            <person name="Nomura T."/>
            <person name="Sasaki-Sekimoto Y."/>
            <person name="Seto Y."/>
            <person name="Wang Y."/>
            <person name="Wakatake T."/>
            <person name="Sakakibara H."/>
            <person name="Demura T."/>
            <person name="Yamaguchi S."/>
            <person name="Yoneyama K."/>
            <person name="Manabe R.I."/>
            <person name="Nelson D.C."/>
            <person name="Schulman A.H."/>
            <person name="Timko M.P."/>
            <person name="dePamphilis C.W."/>
            <person name="Choi D."/>
            <person name="Shirasu K."/>
        </authorList>
    </citation>
    <scope>NUCLEOTIDE SEQUENCE [LARGE SCALE GENOMIC DNA]</scope>
    <source>
        <strain evidence="3">cv. UVA1</strain>
    </source>
</reference>
<organism evidence="2 3">
    <name type="scientific">Striga asiatica</name>
    <name type="common">Asiatic witchweed</name>
    <name type="synonym">Buchnera asiatica</name>
    <dbReference type="NCBI Taxonomy" id="4170"/>
    <lineage>
        <taxon>Eukaryota</taxon>
        <taxon>Viridiplantae</taxon>
        <taxon>Streptophyta</taxon>
        <taxon>Embryophyta</taxon>
        <taxon>Tracheophyta</taxon>
        <taxon>Spermatophyta</taxon>
        <taxon>Magnoliopsida</taxon>
        <taxon>eudicotyledons</taxon>
        <taxon>Gunneridae</taxon>
        <taxon>Pentapetalae</taxon>
        <taxon>asterids</taxon>
        <taxon>lamiids</taxon>
        <taxon>Lamiales</taxon>
        <taxon>Orobanchaceae</taxon>
        <taxon>Buchnereae</taxon>
        <taxon>Striga</taxon>
    </lineage>
</organism>
<dbReference type="EMBL" id="BKCP01008181">
    <property type="protein sequence ID" value="GER48205.1"/>
    <property type="molecule type" value="Genomic_DNA"/>
</dbReference>
<evidence type="ECO:0000259" key="1">
    <source>
        <dbReference type="Pfam" id="PF25794"/>
    </source>
</evidence>
<protein>
    <submittedName>
        <fullName evidence="2">DNA binding</fullName>
    </submittedName>
</protein>
<dbReference type="NCBIfam" id="NF047352">
    <property type="entry name" value="P_loop_sacsin"/>
    <property type="match status" value="1"/>
</dbReference>
<keyword evidence="3" id="KW-1185">Reference proteome</keyword>
<dbReference type="Pfam" id="PF25794">
    <property type="entry name" value="SACS"/>
    <property type="match status" value="1"/>
</dbReference>
<dbReference type="SUPFAM" id="SSF55874">
    <property type="entry name" value="ATPase domain of HSP90 chaperone/DNA topoisomerase II/histidine kinase"/>
    <property type="match status" value="1"/>
</dbReference>
<dbReference type="PANTHER" id="PTHR32387">
    <property type="entry name" value="WU:FJ29H11"/>
    <property type="match status" value="1"/>
</dbReference>
<dbReference type="PANTHER" id="PTHR32387:SF3">
    <property type="entry name" value="ATP_DNA BINDING PROTEIN"/>
    <property type="match status" value="1"/>
</dbReference>
<name>A0A5A7QS66_STRAF</name>
<evidence type="ECO:0000313" key="2">
    <source>
        <dbReference type="EMBL" id="GER48205.1"/>
    </source>
</evidence>
<gene>
    <name evidence="2" type="ORF">STAS_25363</name>
</gene>
<evidence type="ECO:0000313" key="3">
    <source>
        <dbReference type="Proteomes" id="UP000325081"/>
    </source>
</evidence>
<sequence length="1728" mass="194575">MMLTPSDVRILSNFSVKNTPQNVLSIEALCEDNNGDADGARGDDTAEQVLDRAKDPNPLTEDLHQAVKNLSAELYAKDVHFLMELIQNAEDNEYEDGVDPSLQFVITSKDITGTGASSTLLIFNNEKGFSRKNIESICSVGRSTKKNHRKRGYIGEKGIGFKSVFLITSRPYIFSNGYQIRFDESPCPACDVGYIVPEWVDSNPIISEIKLIHGPNITLPATTIVLPLKPDKVGPVKKQLSSVHPELLLFLSKIKKLSVREEGSSGPTAALTAISISSETNFVTRKNVDAESFLLHLSADAGPECSYHMWRQRFPARPENRVERRSDVEEFSITLAFPNGERPHADFLLASSRETILLDSPWNRAILECVPSAFTNAFISLVKENGDAPISNLPRMFGFLPVDSSPYPLLNSFVREAIRSKLMGESIIPCESYTQQRFFHRPGEVGRLRPTFWNLLKKARDEGVCLDNISTHGKYILSSAFDNEECDSFLNFLKVGPVDDDWYAKCVRSLNLVLGGSEGLYLEFLLFAAENWRAFSSTSFVDVPLIKYVGQQSQVSLISPGTANRASRQQEILFLSKSPGQITWLVDWNGEFVSVHDRFFLPESTQREICFHPKRQTICDWLLEQLGINCVTVYDYALQLAKSISKRKRREHAVTYAHFLYHSTVKKYLSTTEADHAASCMPLVNNYGQVTLSRQGVIVPASGSRWVQLVGFNPWKNEGYVELGEDYLHSGNYAGGVVTREKELTRFLESYVKASDVPDLPPPDEDIPSFYSSLTKQNALLLLQWVHNLRVKKTRLPNKFLNCVKNGNWLRVLLGASVTFKPPSQSFLLTSSCECLNKYGSVIVDIPFVDQSFYGNKLSEYHEELRHVGVMSEFKDACEYIGNHLMSVAASSALTRAHVFSILNFIRFLRDKLLPPDGFINSIKEKKWLRTSQGERSPRESVLYDPEWEAASHISEIPFIDQNYYGTEINSHGKELQLLGVLVGFRANYKLVHDKLKSPSGHYSYQAAMDILLLLECLRHYSSSEKLLGILKDSTLLKTNKGFKSPAECYLFDPTWGCLLQVFNNTFALVDTQYYGDEILSFTNELAGIGVLVSFEEAAKAFARVFRQQASLSAISRDNVLSFLACCRKFKLAGLKFHKDVKSCIAEAKWLRTRLTDYRPPKQCILFGPEWAPISSISILPFIDENYYEYKNELQALGVIVSFKSGAKFVASSLRLPQDPSGITAAAAYSLFECIRNLLTNLDEPSLIENLVRKSARAWIKTRAGYRAPNECLLFGPSWDSSSLSREDGPFIDETFYGPGIRSYSKELNALGVVVEKENGCSLLASHMESHAKDFAAIKRIYSFLNESKWRAPVKNAVKIWVPVGSDGGKWVTSEECVVHDKDGLFGGKFYVLDTFYEKELLTFFSCKLEVKQSPCIDDYRDLWIDWEKKYSSRPLESSECLAFWSYVARHWGPKAREALSESFQKLPVFCGSGGGILLVDKRDVFIPDDLYLKDLFESSASSRPLFAWWPRPSSKYLPRNKLLDIFGKIGARNLSESVERVEDSSTRVWPAAQESSGEAFVRKRGFVKLILGFLAGLEIEPDERHSAVKNLLEATVIETPSPITIEYRLRLKSGEVVSAGARGLMRWERDTCRFFMHGSGGSGGFKNILERGICFARVVSKGLMWDKEDEIGPLVELVELGFLLEFDEAAVEFLMKTKNLQIFLEDEEFLSPALPSCLVRVFTSLNV</sequence>
<comment type="caution">
    <text evidence="2">The sequence shown here is derived from an EMBL/GenBank/DDBJ whole genome shotgun (WGS) entry which is preliminary data.</text>
</comment>
<dbReference type="OrthoDB" id="1262810at2759"/>
<accession>A0A5A7QS66</accession>
<dbReference type="InterPro" id="IPR052957">
    <property type="entry name" value="Auxin_embryo_med"/>
</dbReference>
<dbReference type="InterPro" id="IPR058210">
    <property type="entry name" value="SACS/Nov_dom"/>
</dbReference>
<feature type="domain" description="Sacsin/Nov" evidence="1">
    <location>
        <begin position="61"/>
        <end position="183"/>
    </location>
</feature>
<proteinExistence type="predicted"/>
<dbReference type="Proteomes" id="UP000325081">
    <property type="component" value="Unassembled WGS sequence"/>
</dbReference>